<dbReference type="InterPro" id="IPR037706">
    <property type="entry name" value="DNA-PK_dom"/>
</dbReference>
<reference evidence="15" key="1">
    <citation type="submission" date="2019-12" db="UniProtKB">
        <authorList>
            <consortium name="WormBaseParasite"/>
        </authorList>
    </citation>
    <scope>IDENTIFICATION</scope>
</reference>
<keyword evidence="8" id="KW-0418">Kinase</keyword>
<evidence type="ECO:0000256" key="8">
    <source>
        <dbReference type="ARBA" id="ARBA00022777"/>
    </source>
</evidence>
<dbReference type="SMART" id="SM00146">
    <property type="entry name" value="PI3Kc"/>
    <property type="match status" value="1"/>
</dbReference>
<dbReference type="InterPro" id="IPR018936">
    <property type="entry name" value="PI3/4_kinase_CS"/>
</dbReference>
<dbReference type="GO" id="GO:0005524">
    <property type="term" value="F:ATP binding"/>
    <property type="evidence" value="ECO:0007669"/>
    <property type="project" value="UniProtKB-KW"/>
</dbReference>
<evidence type="ECO:0000256" key="6">
    <source>
        <dbReference type="ARBA" id="ARBA00022741"/>
    </source>
</evidence>
<dbReference type="InterPro" id="IPR011990">
    <property type="entry name" value="TPR-like_helical_dom_sf"/>
</dbReference>
<sequence>MVIQVLDELWSKLQSLKTSADKGDGAALQAIEDLQDIKHLLSFFSGQEGDFDFVVSHFAAKTDDALLGILYRFLPLPSFADGIGIGVDILRTVICKASGIRSDQRKTMICFALKCALVDHLKGKRELVLYLLDELLQVRNPVNTLDATEQDGILHCCLVLLDSLVKLQSGVKKALFILMGSVARHLPELLDKRGKKYALQFANALSEELKNQMHSGYRVPAYNVIEGCFVGLNGCMEHFANLFDGRCLMKIENMYSMIKMIINPESRFNRLGPVKAALSILTSHPNLFRGKLFRDYELLNNYFSHWSRHYDRELRSLSLSAQDLLMHEVSAELLRTVEFDRSNARSIYKYFSDIFDASLLKERDIRRVSMIAKSYGRLFAVSHVLFENGEVNRILRQILFRFHQFLCHDEGPVEQVIHYVTSPLEAVARALPLLSNVPFDIWQIVEDIHVKMFINIPALGAKWTARCKQVTYAIFAAALTKNRSYITSVVDQALLHVLTLPPTLDGNEQPVADEGYNGRQFTAANHASLWRKLLAYDIVDMSDFGYDSSTQKLTEEVFYEVMMRCLMEILQTVKLNAKTVDEDASPETADRSTTAGLLPANQADFNIFFNLVDFCRFIIGPVTKSLFEPWVLPFFSVLVKRTIENSNVSGFYKLLSYCIAAAEKLSLFDVSISENQVGDRATCRILLSSLVDEIFPRSHSFSGELSVSFLRFVVCVPSATALEKRDLIKKIIRNGFALGLTYLPIASVCLDALEKWSEQLCCDDSERQQFYNELAPVLDEYLRCTKFEGRKVVDFPEAAGIYKAAQLKGVRRSKQVQVGLQTKIDASGETEAQRVLRRIAVFVGSHGHDVSKALLQVNSRMVKQVLIRWTTDRLLNFPCPFPDVKIDLCLDDFLPHLCDLALSAIERPLKVAACEALHSCVVFLLGMESYRSLSASEKDSIAAMYGKLLPALLQLTSDTDEVPRSLFSSLFGQIVHLFAGTPFASEATALVLLDVIIDNLCNTTSSSVRAQSAAYLTEFLVWSMNGTASRKEATHRLDKADLLVDRLEDMALHSNWTKRFAAAFALNNGIVKTLRDNKHCTDKYTLELFFVLMRSLIVATEKEDYYGVEEECVKALGRLERMLVRYVALFQAPSSVRRKPRDWKAATIYCCLDWLLEEMGRPVSSFRTVCLTAYSNITASLKMDHFQDYFSSDMKRIIEHFESRHLEKLNNPIEEQLWLSSFEAVLDLYTFGLRSKLISLEKWAHCVHGNENLGALFISTFSRFACVALSWPSSDINFEFTDNRSQLMKRRRCAFLSSLDFLTVFVQQYNENFEDQFAAVVEDRNIWCTVIKGIFEPESMGFSDHAVETEDLYSAKIPALFGALKANHHLCASISPIFVDHLKSRHPWPDVNNVFSADSCDMSEAQRTTRGYALLKRMGYLPYEIILNCDNVWEVLINSCVGREAVLLRSTSLLSTKVGLAKRILDIVPQSAAQIKSLIHILADCQPVRYLNFSSIATKRNDAFVSLFETEIAYVLCRNATEFIEEGIRAFEDNDEEFIQLLCSLLSCVVRSADLRKCYGSRLVDDVVSLCNLKMNLWADVSCSSENLKLLWVKLVMKLLLINSKIDNWPCASSIFRCYFKLLNDQSLCLGFKNQMLALLAAFCCCEKEKENLESELKLFVVNNFPLKSSEFASEAAKFEQYIIACERFCDAFASTGSLVILNLLLAVVCREEQHPIVSYLHSSFHYLVQSVRPASVNAAADKLYSTFLDASSCPTEDYRSSVFSVFLLPLLQCMDSAALGHFACSHVSSIVSTLSETDLNPIHQLYEKQLVTKTGCYNICSLLYDLLSLDQLKGPVNEAFCHGKSVDKTELIKKMVSLSVASRRQLLGADTWRVRSWQLRCAAHNCVASVVLKTQTQLKHFEGFVFSECFDYITDSELKYEFGEWFAEEESDGQKTDDMSGLNRVLYKKAPSINEQTLWESSLAPSVIQYDFTESFEPINTETTSAAIFSYKLPASRSDAVDAHPCMFSMVSVIQCVVEKFGNIGAEKGSMPRWMLFMKDFMQFGSINVKIFIARLLIRLEQIFLPYCYEWFDPVAQLVLNDQFAEAGLHYFRFDLLLLLLQWIAEGACQPSKPSSKALCGRLLEYTIRYSGSKNYHVQKRNIQLVETMVGLLKDIVAVDFKILLDHHCVADTDGENAFGVQLLQSVLKNMKKPCELCGDPEKDQRIFEYLINRLSSKHAKVYKPAAYVCGLTLSALSVNGGAFKEALRSAMVKMTGTTLDRSKFLLCLSEIHKSETSFASSFLAELLSWLPTLHGRLKALCLEMFVSFVDQRESLFIDLKGHGFLDIFSSHDHVCQLASLKLLQSLLPQLSTAQIEELVRVLSSFVSHPLNSCRRCFAELCCSMMDKLSADDSSSLEVKSAMESLTEHSLSLLADKEEPVRQIVFSWWNDEKRLSHRSAARLQNVLGLYSRSPGKDFLGQATSFMFYLSTLSPDFTRLLYDRPLEDCNFEDMHVPTHWHSRYAQFEVPTFMSLSKPFEKISSMLTPQSVRETALTGLSRLEPPSTSAWPLLTPTAAEGVPPGSPNQSLETFGSAWDESSGVLEMDAALEKHIAGRRLPQHGRAIPDSSIGRDFKLLKRRILKDTEQKQFYANLAKKKQQMLQRMATEAAQTKEYDVRLRRSYRRGDFPDIQIPHAAIIVTLQAVAQLDGTSAGLLLEAIMCGLSEHISRNERQGESAKFFGAISSLIADMLSNMSACYRPLVSCIMNYLYRFVDLVTFSPQDVAYVALRSGQPDCGILLLERCVESGDILETPSFKRQRRLSDDSDSSMPLESAWISLGRLYKALGGLENLREIFETHLQVSEYTKLALKLEYVGDYEKAVSVYTEALSKLDDSNQSSLYLAETDLWEESRLECLNELSDWNRMTALVPCYDDAGRTQYDEIWKDDHSIDFYLPFLLRSKIKLMMTSAPQEEFISFVERGEADEANRQILLSRHAGCLALLNIVQRDYVKAKFLTHTAFDTILMTYPSLRVTDLQARRQVIQDMHVLAEMLAYVKLAASGEATIPRIGALCTLWANSGSDLTTYTTPVVDDLVCNRNLFIEQADDLAGGKTAMAKEIYPSLAHFNVRYRFQYAKNALHRMNYDTALRQMEEARKISIDDDLLLLELENHEAYSICQMVQSASVHSDKKVQVFRRAVELFENCKISHETFSRYGHLTLDHITLKAVLYNSVADCFLNSTKVGNHFLKEIEHFVQSSRATTKASSYLNVADCLLCNAFDELKVAISLCSKNRESYRQLTEPHLVMTEVCSKILRALEEEPNFSRTLVAGQCSVFLVQSILCALGNGLEKARLLFPRLLSAIEQYPDCRSTFVRESQQVPTWLFLGWLDQLLAVFDSSWGCCFTEVLNRIADDYPQALIHPLSLAVSLKGSSTLCYRKLMERLEANLHGSEVVHEFTKSLVLLSHPDVMLRDAFEELECVTLGHAHEMPLEKGLGREMIAKISARLLLSDYKPDALGTVWVKYLKKYKPTLEQLFNEQITSLDATWLEVTKRSMTEVIEEAKRMFDISRCSDALCDYSLWMFRYSSTDSGIHLEIPGQYTGDHKPLPEYHVTINSFGAKLQLISSLRKPKVISIYGNDGRKHKYLIKNGEDLRQDQRIQQLFKLMNRIFETGPTDTHYKMHLRTYDVVPLGTRVGMIEFLPNVVELKKFFLSPADRKNYQAMALKALSEGPYAILNTGFWGGLTPSVYWKSYATATPTAVVRCFRHLLDHIPRHLLRHKLINCCASPDMFCCLRERFVASLAALSVGTYLLGIGDRHLDNILIDTSMGELIGIDFGYAFGTSLQLLPIPELMPFRLTNQLCGVCDPVGVNGLLRSSMVNFLRSLRDNGQLLLNAMDIFIKDPSLDWTREALKQTKLSDSSSAEGRLSWYPKQKITVARRKLDGDNPVSIMEAELSARQHTDNFPLQQILCCIYGADEFPELNETRRNAPRGYSSRSISVDDQVSCLIELAVDPLVLARTWHGWEPWI</sequence>
<dbReference type="PROSITE" id="PS51190">
    <property type="entry name" value="FATC"/>
    <property type="match status" value="1"/>
</dbReference>
<name>A0A5S6R2M0_TRIMR</name>
<dbReference type="Gene3D" id="3.30.1010.10">
    <property type="entry name" value="Phosphatidylinositol 3-kinase Catalytic Subunit, Chain A, domain 4"/>
    <property type="match status" value="1"/>
</dbReference>
<dbReference type="Pfam" id="PF19704">
    <property type="entry name" value="DNAPKcs_CC5"/>
    <property type="match status" value="1"/>
</dbReference>
<evidence type="ECO:0000313" key="14">
    <source>
        <dbReference type="Proteomes" id="UP000046395"/>
    </source>
</evidence>
<dbReference type="PANTHER" id="PTHR11139">
    <property type="entry name" value="ATAXIA TELANGIECTASIA MUTATED ATM -RELATED"/>
    <property type="match status" value="1"/>
</dbReference>
<dbReference type="Pfam" id="PF00454">
    <property type="entry name" value="PI3_PI4_kinase"/>
    <property type="match status" value="1"/>
</dbReference>
<dbReference type="GO" id="GO:0000723">
    <property type="term" value="P:telomere maintenance"/>
    <property type="evidence" value="ECO:0007669"/>
    <property type="project" value="TreeGrafter"/>
</dbReference>
<dbReference type="GO" id="GO:0004677">
    <property type="term" value="F:DNA-dependent protein kinase activity"/>
    <property type="evidence" value="ECO:0007669"/>
    <property type="project" value="InterPro"/>
</dbReference>
<dbReference type="InterPro" id="IPR000403">
    <property type="entry name" value="PI3/4_kinase_cat_dom"/>
</dbReference>
<evidence type="ECO:0000256" key="3">
    <source>
        <dbReference type="ARBA" id="ARBA00012513"/>
    </source>
</evidence>
<keyword evidence="5" id="KW-0808">Transferase</keyword>
<proteinExistence type="inferred from homology"/>
<evidence type="ECO:0000256" key="5">
    <source>
        <dbReference type="ARBA" id="ARBA00022679"/>
    </source>
</evidence>
<dbReference type="EC" id="2.7.11.1" evidence="3"/>
<evidence type="ECO:0000259" key="12">
    <source>
        <dbReference type="PROSITE" id="PS50290"/>
    </source>
</evidence>
<evidence type="ECO:0000256" key="2">
    <source>
        <dbReference type="ARBA" id="ARBA00011031"/>
    </source>
</evidence>
<keyword evidence="7" id="KW-0227">DNA damage</keyword>
<evidence type="ECO:0000259" key="13">
    <source>
        <dbReference type="PROSITE" id="PS51190"/>
    </source>
</evidence>
<dbReference type="STRING" id="70415.A0A5S6R2M0"/>
<dbReference type="PROSITE" id="PS00915">
    <property type="entry name" value="PI3_4_KINASE_1"/>
    <property type="match status" value="1"/>
</dbReference>
<dbReference type="InterPro" id="IPR012582">
    <property type="entry name" value="DNAPKcs_CC3"/>
</dbReference>
<keyword evidence="14" id="KW-1185">Reference proteome</keyword>
<dbReference type="SUPFAM" id="SSF56112">
    <property type="entry name" value="Protein kinase-like (PK-like)"/>
    <property type="match status" value="1"/>
</dbReference>
<keyword evidence="11" id="KW-0539">Nucleus</keyword>
<protein>
    <recommendedName>
        <fullName evidence="3">non-specific serine/threonine protein kinase</fullName>
        <ecNumber evidence="3">2.7.11.1</ecNumber>
    </recommendedName>
</protein>
<dbReference type="Pfam" id="PF02260">
    <property type="entry name" value="FATC"/>
    <property type="match status" value="1"/>
</dbReference>
<accession>A0A5S6R2M0</accession>
<keyword evidence="6" id="KW-0547">Nucleotide-binding</keyword>
<evidence type="ECO:0000256" key="1">
    <source>
        <dbReference type="ARBA" id="ARBA00004123"/>
    </source>
</evidence>
<feature type="domain" description="FATC" evidence="13">
    <location>
        <begin position="3974"/>
        <end position="4006"/>
    </location>
</feature>
<dbReference type="InterPro" id="IPR011009">
    <property type="entry name" value="Kinase-like_dom_sf"/>
</dbReference>
<dbReference type="InterPro" id="IPR050517">
    <property type="entry name" value="DDR_Repair_Kinase"/>
</dbReference>
<dbReference type="GO" id="GO:0005634">
    <property type="term" value="C:nucleus"/>
    <property type="evidence" value="ECO:0007669"/>
    <property type="project" value="UniProtKB-SubCell"/>
</dbReference>
<dbReference type="InterPro" id="IPR046803">
    <property type="entry name" value="DNAPKcs_CC1-2"/>
</dbReference>
<evidence type="ECO:0000256" key="10">
    <source>
        <dbReference type="ARBA" id="ARBA00023204"/>
    </source>
</evidence>
<dbReference type="PROSITE" id="PS50290">
    <property type="entry name" value="PI3_4_KINASE_3"/>
    <property type="match status" value="1"/>
</dbReference>
<comment type="subcellular location">
    <subcellularLocation>
        <location evidence="1">Nucleus</location>
    </subcellularLocation>
</comment>
<dbReference type="Gene3D" id="1.25.10.10">
    <property type="entry name" value="Leucine-rich Repeat Variant"/>
    <property type="match status" value="1"/>
</dbReference>
<comment type="similarity">
    <text evidence="2">Belongs to the PI3/PI4-kinase family.</text>
</comment>
<dbReference type="WBParaSite" id="TMUE_3000013891.1">
    <property type="protein sequence ID" value="TMUE_3000013891.1"/>
    <property type="gene ID" value="WBGene00292535"/>
</dbReference>
<evidence type="ECO:0000313" key="15">
    <source>
        <dbReference type="WBParaSite" id="TMUE_3000013891.1"/>
    </source>
</evidence>
<evidence type="ECO:0000256" key="9">
    <source>
        <dbReference type="ARBA" id="ARBA00022840"/>
    </source>
</evidence>
<keyword evidence="10" id="KW-0234">DNA repair</keyword>
<dbReference type="InterPro" id="IPR045581">
    <property type="entry name" value="DNAPKcs_CC5"/>
</dbReference>
<evidence type="ECO:0000256" key="11">
    <source>
        <dbReference type="ARBA" id="ARBA00023242"/>
    </source>
</evidence>
<dbReference type="InterPro" id="IPR046804">
    <property type="entry name" value="DNA-PKcs_N"/>
</dbReference>
<dbReference type="Gene3D" id="1.10.1070.11">
    <property type="entry name" value="Phosphatidylinositol 3-/4-kinase, catalytic domain"/>
    <property type="match status" value="1"/>
</dbReference>
<dbReference type="InterPro" id="IPR016024">
    <property type="entry name" value="ARM-type_fold"/>
</dbReference>
<dbReference type="InterPro" id="IPR036940">
    <property type="entry name" value="PI3/4_kinase_cat_sf"/>
</dbReference>
<dbReference type="CDD" id="cd05172">
    <property type="entry name" value="PIKKc_DNA-PK"/>
    <property type="match status" value="1"/>
</dbReference>
<evidence type="ECO:0000256" key="7">
    <source>
        <dbReference type="ARBA" id="ARBA00022763"/>
    </source>
</evidence>
<dbReference type="Pfam" id="PF20500">
    <property type="entry name" value="DNA-PKcs_N"/>
    <property type="match status" value="1"/>
</dbReference>
<dbReference type="SUPFAM" id="SSF48452">
    <property type="entry name" value="TPR-like"/>
    <property type="match status" value="1"/>
</dbReference>
<dbReference type="PANTHER" id="PTHR11139:SF68">
    <property type="entry name" value="DNA-DEPENDENT PROTEIN KINASE CATALYTIC SUBUNIT"/>
    <property type="match status" value="1"/>
</dbReference>
<dbReference type="SUPFAM" id="SSF48371">
    <property type="entry name" value="ARM repeat"/>
    <property type="match status" value="2"/>
</dbReference>
<evidence type="ECO:0000256" key="4">
    <source>
        <dbReference type="ARBA" id="ARBA00022527"/>
    </source>
</evidence>
<dbReference type="Pfam" id="PF08163">
    <property type="entry name" value="DNAPKcs_CC3"/>
    <property type="match status" value="1"/>
</dbReference>
<keyword evidence="4" id="KW-0723">Serine/threonine-protein kinase</keyword>
<organism evidence="14 15">
    <name type="scientific">Trichuris muris</name>
    <name type="common">Mouse whipworm</name>
    <dbReference type="NCBI Taxonomy" id="70415"/>
    <lineage>
        <taxon>Eukaryota</taxon>
        <taxon>Metazoa</taxon>
        <taxon>Ecdysozoa</taxon>
        <taxon>Nematoda</taxon>
        <taxon>Enoplea</taxon>
        <taxon>Dorylaimia</taxon>
        <taxon>Trichinellida</taxon>
        <taxon>Trichuridae</taxon>
        <taxon>Trichuris</taxon>
    </lineage>
</organism>
<dbReference type="InterPro" id="IPR011989">
    <property type="entry name" value="ARM-like"/>
</dbReference>
<dbReference type="SMART" id="SM01344">
    <property type="entry name" value="NUC194"/>
    <property type="match status" value="1"/>
</dbReference>
<dbReference type="InterPro" id="IPR003152">
    <property type="entry name" value="FATC_dom"/>
</dbReference>
<dbReference type="GO" id="GO:0006303">
    <property type="term" value="P:double-strand break repair via nonhomologous end joining"/>
    <property type="evidence" value="ECO:0007669"/>
    <property type="project" value="InterPro"/>
</dbReference>
<dbReference type="Proteomes" id="UP000046395">
    <property type="component" value="Unassembled WGS sequence"/>
</dbReference>
<dbReference type="Pfam" id="PF20502">
    <property type="entry name" value="DNAPKcs_CC1-2"/>
    <property type="match status" value="1"/>
</dbReference>
<dbReference type="PROSITE" id="PS00916">
    <property type="entry name" value="PI3_4_KINASE_2"/>
    <property type="match status" value="1"/>
</dbReference>
<keyword evidence="9" id="KW-0067">ATP-binding</keyword>
<dbReference type="SMART" id="SM01343">
    <property type="entry name" value="FATC"/>
    <property type="match status" value="1"/>
</dbReference>
<feature type="domain" description="PI3K/PI4K catalytic" evidence="12">
    <location>
        <begin position="3595"/>
        <end position="3925"/>
    </location>
</feature>